<dbReference type="KEGG" id="bgh:BDBG_06487"/>
<dbReference type="AlphaFoldDB" id="A0A179URE2"/>
<dbReference type="EMBL" id="GG657461">
    <property type="protein sequence ID" value="OAT10675.1"/>
    <property type="molecule type" value="Genomic_DNA"/>
</dbReference>
<evidence type="ECO:0000313" key="2">
    <source>
        <dbReference type="Proteomes" id="UP000002038"/>
    </source>
</evidence>
<protein>
    <submittedName>
        <fullName evidence="1">Uncharacterized protein</fullName>
    </submittedName>
</protein>
<dbReference type="Proteomes" id="UP000002038">
    <property type="component" value="Unassembled WGS sequence"/>
</dbReference>
<reference evidence="2" key="1">
    <citation type="journal article" date="2015" name="PLoS Genet.">
        <title>The dynamic genome and transcriptome of the human fungal pathogen Blastomyces and close relative Emmonsia.</title>
        <authorList>
            <person name="Munoz J.F."/>
            <person name="Gauthier G.M."/>
            <person name="Desjardins C.A."/>
            <person name="Gallo J.E."/>
            <person name="Holder J."/>
            <person name="Sullivan T.D."/>
            <person name="Marty A.J."/>
            <person name="Carmen J.C."/>
            <person name="Chen Z."/>
            <person name="Ding L."/>
            <person name="Gujja S."/>
            <person name="Magrini V."/>
            <person name="Misas E."/>
            <person name="Mitreva M."/>
            <person name="Priest M."/>
            <person name="Saif S."/>
            <person name="Whiston E.A."/>
            <person name="Young S."/>
            <person name="Zeng Q."/>
            <person name="Goldman W.E."/>
            <person name="Mardis E.R."/>
            <person name="Taylor J.W."/>
            <person name="McEwen J.G."/>
            <person name="Clay O.K."/>
            <person name="Klein B.S."/>
            <person name="Cuomo C.A."/>
        </authorList>
    </citation>
    <scope>NUCLEOTIDE SEQUENCE [LARGE SCALE GENOMIC DNA]</scope>
    <source>
        <strain evidence="2">SLH14081</strain>
    </source>
</reference>
<organism evidence="1 2">
    <name type="scientific">Blastomyces gilchristii (strain SLH14081)</name>
    <name type="common">Blastomyces dermatitidis</name>
    <dbReference type="NCBI Taxonomy" id="559298"/>
    <lineage>
        <taxon>Eukaryota</taxon>
        <taxon>Fungi</taxon>
        <taxon>Dikarya</taxon>
        <taxon>Ascomycota</taxon>
        <taxon>Pezizomycotina</taxon>
        <taxon>Eurotiomycetes</taxon>
        <taxon>Eurotiomycetidae</taxon>
        <taxon>Onygenales</taxon>
        <taxon>Ajellomycetaceae</taxon>
        <taxon>Blastomyces</taxon>
    </lineage>
</organism>
<sequence length="87" mass="9976">MGYLERKIYWAEIAQGREGFNHQDARVARPLTIIEQLTLNAREADITAKVGNNWVRLGYQVGVAEPVPSFQYSRLCRDRGITSIYYA</sequence>
<dbReference type="VEuPathDB" id="FungiDB:BDBG_06487"/>
<gene>
    <name evidence="1" type="ORF">BDBG_06487</name>
</gene>
<proteinExistence type="predicted"/>
<dbReference type="GeneID" id="8503326"/>
<dbReference type="RefSeq" id="XP_031579456.1">
    <property type="nucleotide sequence ID" value="XM_031722629.1"/>
</dbReference>
<keyword evidence="2" id="KW-1185">Reference proteome</keyword>
<name>A0A179URE2_BLAGS</name>
<accession>A0A179URE2</accession>
<evidence type="ECO:0000313" key="1">
    <source>
        <dbReference type="EMBL" id="OAT10675.1"/>
    </source>
</evidence>